<dbReference type="Pfam" id="PF17078">
    <property type="entry name" value="SHE3"/>
    <property type="match status" value="1"/>
</dbReference>
<keyword evidence="4 9" id="KW-0256">Endoplasmic reticulum</keyword>
<dbReference type="GO" id="GO:0005789">
    <property type="term" value="C:endoplasmic reticulum membrane"/>
    <property type="evidence" value="ECO:0007669"/>
    <property type="project" value="UniProtKB-SubCell"/>
</dbReference>
<feature type="region of interest" description="Disordered" evidence="10">
    <location>
        <begin position="1"/>
        <end position="56"/>
    </location>
</feature>
<keyword evidence="9" id="KW-0509">mRNA transport</keyword>
<keyword evidence="7 9" id="KW-0472">Membrane</keyword>
<keyword evidence="3 9" id="KW-0813">Transport</keyword>
<comment type="similarity">
    <text evidence="1 9">Belongs to the SHE3 family.</text>
</comment>
<evidence type="ECO:0000256" key="1">
    <source>
        <dbReference type="ARBA" id="ARBA00008123"/>
    </source>
</evidence>
<dbReference type="GO" id="GO:0051028">
    <property type="term" value="P:mRNA transport"/>
    <property type="evidence" value="ECO:0007669"/>
    <property type="project" value="UniProtKB-UniRule"/>
</dbReference>
<evidence type="ECO:0000256" key="3">
    <source>
        <dbReference type="ARBA" id="ARBA00022448"/>
    </source>
</evidence>
<dbReference type="AlphaFoldDB" id="A0AAN6GT88"/>
<evidence type="ECO:0000256" key="8">
    <source>
        <dbReference type="ARBA" id="ARBA00024975"/>
    </source>
</evidence>
<comment type="function">
    <text evidence="8">RNA-binding protein that binds specific mRNAs including the ASH1 mRNA, coding for a repressor of the HO endonuclease. Part of the mRNA localization machinery that restricts accumulation of certain proteins to the bud and in the daughter cell. Required for the delivery of cortical endoplasmic reticulum into the emerging bud.</text>
</comment>
<feature type="compositionally biased region" description="Polar residues" evidence="10">
    <location>
        <begin position="330"/>
        <end position="339"/>
    </location>
</feature>
<feature type="compositionally biased region" description="Basic and acidic residues" evidence="10">
    <location>
        <begin position="380"/>
        <end position="398"/>
    </location>
</feature>
<evidence type="ECO:0000256" key="6">
    <source>
        <dbReference type="ARBA" id="ARBA00023054"/>
    </source>
</evidence>
<feature type="compositionally biased region" description="Low complexity" evidence="10">
    <location>
        <begin position="77"/>
        <end position="110"/>
    </location>
</feature>
<comment type="caution">
    <text evidence="11">The sequence shown here is derived from an EMBL/GenBank/DDBJ whole genome shotgun (WGS) entry which is preliminary data.</text>
</comment>
<evidence type="ECO:0000313" key="11">
    <source>
        <dbReference type="EMBL" id="KAK0552485.1"/>
    </source>
</evidence>
<feature type="compositionally biased region" description="Low complexity" evidence="10">
    <location>
        <begin position="7"/>
        <end position="24"/>
    </location>
</feature>
<dbReference type="EMBL" id="JAPDMZ010000062">
    <property type="protein sequence ID" value="KAK0552485.1"/>
    <property type="molecule type" value="Genomic_DNA"/>
</dbReference>
<evidence type="ECO:0000256" key="2">
    <source>
        <dbReference type="ARBA" id="ARBA00019884"/>
    </source>
</evidence>
<evidence type="ECO:0000256" key="4">
    <source>
        <dbReference type="ARBA" id="ARBA00022824"/>
    </source>
</evidence>
<feature type="compositionally biased region" description="Polar residues" evidence="10">
    <location>
        <begin position="257"/>
        <end position="271"/>
    </location>
</feature>
<keyword evidence="12" id="KW-1185">Reference proteome</keyword>
<dbReference type="GO" id="GO:0003723">
    <property type="term" value="F:RNA binding"/>
    <property type="evidence" value="ECO:0007669"/>
    <property type="project" value="UniProtKB-KW"/>
</dbReference>
<feature type="compositionally biased region" description="Low complexity" evidence="10">
    <location>
        <begin position="124"/>
        <end position="140"/>
    </location>
</feature>
<name>A0AAN6GT88_9BASI</name>
<accession>A0AAN6GT88</accession>
<keyword evidence="6" id="KW-0175">Coiled coil</keyword>
<feature type="region of interest" description="Disordered" evidence="10">
    <location>
        <begin position="374"/>
        <end position="406"/>
    </location>
</feature>
<organism evidence="11 12">
    <name type="scientific">Tilletia horrida</name>
    <dbReference type="NCBI Taxonomy" id="155126"/>
    <lineage>
        <taxon>Eukaryota</taxon>
        <taxon>Fungi</taxon>
        <taxon>Dikarya</taxon>
        <taxon>Basidiomycota</taxon>
        <taxon>Ustilaginomycotina</taxon>
        <taxon>Exobasidiomycetes</taxon>
        <taxon>Tilletiales</taxon>
        <taxon>Tilletiaceae</taxon>
        <taxon>Tilletia</taxon>
    </lineage>
</organism>
<dbReference type="InterPro" id="IPR031398">
    <property type="entry name" value="She3"/>
</dbReference>
<evidence type="ECO:0000256" key="5">
    <source>
        <dbReference type="ARBA" id="ARBA00022884"/>
    </source>
</evidence>
<evidence type="ECO:0000313" key="12">
    <source>
        <dbReference type="Proteomes" id="UP001176517"/>
    </source>
</evidence>
<evidence type="ECO:0000256" key="9">
    <source>
        <dbReference type="RuleBase" id="RU362142"/>
    </source>
</evidence>
<keyword evidence="5 9" id="KW-0694">RNA-binding</keyword>
<feature type="region of interest" description="Disordered" evidence="10">
    <location>
        <begin position="74"/>
        <end position="339"/>
    </location>
</feature>
<dbReference type="Proteomes" id="UP001176517">
    <property type="component" value="Unassembled WGS sequence"/>
</dbReference>
<evidence type="ECO:0000256" key="7">
    <source>
        <dbReference type="ARBA" id="ARBA00023136"/>
    </source>
</evidence>
<comment type="subcellular location">
    <subcellularLocation>
        <location evidence="9">Endoplasmic reticulum membrane</location>
        <topology evidence="9">Peripheral membrane protein</topology>
    </subcellularLocation>
</comment>
<sequence>MGSQPNAEASSSASKVSSVPAVASIKNDAAEQQPRKRVTSLRSAQIPRDATISEHAPAASAVQILAARYSANANKDSAPTGMAASSASSSSSAATPTAAPSNSSSTPGAPISIEVHPPKNPRRMSTPAISPSMASPSAIPRLQHPPSAALTRPVRRRREAGSLDLAASRANSNASLLPPSPSPTNSTPNGSTTHEFPAGPAPSSSAASSSSTPAGALSNENGPHDSNLLPTDGEADSLAELRSQPSQAHGRAPSPSPSIASTRSYSNTSAAPSGRVRRISTPADAPSFAQPTQASEQRRLANMTQLVNVLLARNSGGSTTSMDDPAHPSRANSNTAPGAMKETTSTKVINALTTELDAVRATLESTTSQLAQAQKSLSALERDRDSLRDSVHRARTESDTLASQLQRKDRALTDALERARRAEAESREHGRQGREWGARVRAVEDELGQERREKARAEAAYEAVALEWKRTRESWKVEMEAIRADLTKRQEKDRAEMEDLRQRVTEVSLLGRAMAAGKEGDDSTGKENEDVLAPFRRVLQGLENERLKMETWAQTHIDTIVEQVETEQAQRASVEAGLEEVRRELTRILRLARAGSAQ</sequence>
<gene>
    <name evidence="9" type="primary">SHE3</name>
    <name evidence="11" type="ORF">OC846_002889</name>
</gene>
<evidence type="ECO:0000256" key="10">
    <source>
        <dbReference type="SAM" id="MobiDB-lite"/>
    </source>
</evidence>
<feature type="compositionally biased region" description="Low complexity" evidence="10">
    <location>
        <begin position="162"/>
        <end position="216"/>
    </location>
</feature>
<reference evidence="11" key="1">
    <citation type="journal article" date="2023" name="PhytoFront">
        <title>Draft Genome Resources of Seven Strains of Tilletia horrida, Causal Agent of Kernel Smut of Rice.</title>
        <authorList>
            <person name="Khanal S."/>
            <person name="Antony Babu S."/>
            <person name="Zhou X.G."/>
        </authorList>
    </citation>
    <scope>NUCLEOTIDE SEQUENCE</scope>
    <source>
        <strain evidence="11">TX6</strain>
    </source>
</reference>
<dbReference type="GO" id="GO:0048309">
    <property type="term" value="P:endoplasmic reticulum inheritance"/>
    <property type="evidence" value="ECO:0007669"/>
    <property type="project" value="InterPro"/>
</dbReference>
<protein>
    <recommendedName>
        <fullName evidence="2 9">SWI5-dependent HO expression protein 3</fullName>
    </recommendedName>
</protein>
<proteinExistence type="inferred from homology"/>